<dbReference type="Pfam" id="PF00672">
    <property type="entry name" value="HAMP"/>
    <property type="match status" value="1"/>
</dbReference>
<dbReference type="CDD" id="cd06225">
    <property type="entry name" value="HAMP"/>
    <property type="match status" value="1"/>
</dbReference>
<gene>
    <name evidence="8" type="ORF">DK846_16665</name>
</gene>
<dbReference type="GO" id="GO:0016020">
    <property type="term" value="C:membrane"/>
    <property type="evidence" value="ECO:0007669"/>
    <property type="project" value="InterPro"/>
</dbReference>
<dbReference type="SUPFAM" id="SSF58104">
    <property type="entry name" value="Methyl-accepting chemotaxis protein (MCP) signaling domain"/>
    <property type="match status" value="1"/>
</dbReference>
<comment type="caution">
    <text evidence="8">The sequence shown here is derived from an EMBL/GenBank/DDBJ whole genome shotgun (WGS) entry which is preliminary data.</text>
</comment>
<dbReference type="InterPro" id="IPR004090">
    <property type="entry name" value="Chemotax_Me-accpt_rcpt"/>
</dbReference>
<feature type="coiled-coil region" evidence="4">
    <location>
        <begin position="543"/>
        <end position="570"/>
    </location>
</feature>
<organism evidence="8 9">
    <name type="scientific">Methanospirillum lacunae</name>
    <dbReference type="NCBI Taxonomy" id="668570"/>
    <lineage>
        <taxon>Archaea</taxon>
        <taxon>Methanobacteriati</taxon>
        <taxon>Methanobacteriota</taxon>
        <taxon>Stenosarchaea group</taxon>
        <taxon>Methanomicrobia</taxon>
        <taxon>Methanomicrobiales</taxon>
        <taxon>Methanospirillaceae</taxon>
        <taxon>Methanospirillum</taxon>
    </lineage>
</organism>
<evidence type="ECO:0000256" key="2">
    <source>
        <dbReference type="ARBA" id="ARBA00029447"/>
    </source>
</evidence>
<dbReference type="GO" id="GO:0007165">
    <property type="term" value="P:signal transduction"/>
    <property type="evidence" value="ECO:0007669"/>
    <property type="project" value="UniProtKB-KW"/>
</dbReference>
<evidence type="ECO:0000256" key="5">
    <source>
        <dbReference type="SAM" id="Phobius"/>
    </source>
</evidence>
<evidence type="ECO:0000256" key="4">
    <source>
        <dbReference type="SAM" id="Coils"/>
    </source>
</evidence>
<keyword evidence="4" id="KW-0175">Coiled coil</keyword>
<keyword evidence="5" id="KW-0472">Membrane</keyword>
<dbReference type="PANTHER" id="PTHR32089">
    <property type="entry name" value="METHYL-ACCEPTING CHEMOTAXIS PROTEIN MCPB"/>
    <property type="match status" value="1"/>
</dbReference>
<dbReference type="CDD" id="cd11386">
    <property type="entry name" value="MCP_signal"/>
    <property type="match status" value="1"/>
</dbReference>
<sequence>MGVKAQRKSTDYWFGYLLKKREIMNSLIERSHTIQGQILIWGAISLLLVAGVLICLSSFSIYQLVLQESTHELMDSSESYALKVSDSLDKNLQMVTNLANALTGIKNQNLSVSRDLVNSMLRQSLSSSDKVIGMSTGWEPNAFDGADRDFVNKTGHDGTGRFIPYWSKGQTGNIALEPLVDYDTPGAGDYYLVPKNTHNNTLTEPYVYPVQGKDVFMTTVVSPIVVEGKFVGIVTADTPIDYMQSLADQFKGDPLNQTMTIVSNQGIVTGSTNHPELIGKNASDAMLKEIKSGSGLTIVGDQIHLINPVIVGNTDTPWYIIISAPSGVLYNEAYTAMRNQVIIGIILIIIGLILLYYKSRKISYPIVAMTDLSRRLAEGDLTVPIQHTSRDETGKLADAFRELQSSLQQKSAIVEKISAGDLNFTYHASSEKDVLGQSLVHMQTTIKDLTSVIHDLAIRSSDGDLSVRGDDGKFVGDFKIIVHDLNKSLESVINPVHEAMRVANHYAEGHYSVRMDEHVPVKGDFILFKETLNQIGMRGSEAIGGIQDEVEKLESQMEKSNKRVDEIARSMNSLAESSSSVSSCAEFSGNGIVEILAVMNDLSHTVGDVDGKAHQASLYTNQAVTLSEKGVSFAQNAEKGMEGIIQSFDTTTSIIKDITSQMDEIGSIVELITDISEQTNLLALNAAIEAARAGEYGRGFAVVAEEVKSLAVESQKSAENITTIIGRLQEKSLVVSDSVDVSSKEVQSGNVSVHEMLGIFKEITGVITSANTNLVLVAKATEEQAESVGRIINHVMEVEKMAKETAKEAAGSSGATEEINASLNKIVMAIHESTLSIQSIAGELKKFIIS</sequence>
<keyword evidence="1 3" id="KW-0807">Transducer</keyword>
<evidence type="ECO:0000313" key="8">
    <source>
        <dbReference type="EMBL" id="PWR69808.1"/>
    </source>
</evidence>
<dbReference type="PROSITE" id="PS50885">
    <property type="entry name" value="HAMP"/>
    <property type="match status" value="1"/>
</dbReference>
<reference evidence="8 9" key="1">
    <citation type="submission" date="2018-05" db="EMBL/GenBank/DDBJ databases">
        <title>Draft genome of Methanospirillum lacunae Ki8-1.</title>
        <authorList>
            <person name="Dueholm M.S."/>
            <person name="Nielsen P.H."/>
            <person name="Bakmann L.F."/>
            <person name="Otzen D.E."/>
        </authorList>
    </citation>
    <scope>NUCLEOTIDE SEQUENCE [LARGE SCALE GENOMIC DNA]</scope>
    <source>
        <strain evidence="8 9">Ki8-1</strain>
    </source>
</reference>
<dbReference type="Pfam" id="PF00015">
    <property type="entry name" value="MCPsignal"/>
    <property type="match status" value="1"/>
</dbReference>
<keyword evidence="5" id="KW-1133">Transmembrane helix</keyword>
<dbReference type="InterPro" id="IPR004089">
    <property type="entry name" value="MCPsignal_dom"/>
</dbReference>
<dbReference type="Gene3D" id="1.20.120.1530">
    <property type="match status" value="1"/>
</dbReference>
<dbReference type="PANTHER" id="PTHR32089:SF112">
    <property type="entry name" value="LYSOZYME-LIKE PROTEIN-RELATED"/>
    <property type="match status" value="1"/>
</dbReference>
<evidence type="ECO:0000259" key="6">
    <source>
        <dbReference type="PROSITE" id="PS50111"/>
    </source>
</evidence>
<dbReference type="GO" id="GO:0006935">
    <property type="term" value="P:chemotaxis"/>
    <property type="evidence" value="ECO:0007669"/>
    <property type="project" value="InterPro"/>
</dbReference>
<comment type="similarity">
    <text evidence="2">Belongs to the methyl-accepting chemotaxis (MCP) protein family.</text>
</comment>
<dbReference type="Gene3D" id="3.30.450.20">
    <property type="entry name" value="PAS domain"/>
    <property type="match status" value="1"/>
</dbReference>
<dbReference type="AlphaFoldDB" id="A0A2V2MZS7"/>
<dbReference type="SMART" id="SM00304">
    <property type="entry name" value="HAMP"/>
    <property type="match status" value="2"/>
</dbReference>
<evidence type="ECO:0008006" key="10">
    <source>
        <dbReference type="Google" id="ProtNLM"/>
    </source>
</evidence>
<evidence type="ECO:0000313" key="9">
    <source>
        <dbReference type="Proteomes" id="UP000245657"/>
    </source>
</evidence>
<evidence type="ECO:0000259" key="7">
    <source>
        <dbReference type="PROSITE" id="PS50885"/>
    </source>
</evidence>
<dbReference type="Gene3D" id="1.10.8.500">
    <property type="entry name" value="HAMP domain in histidine kinase"/>
    <property type="match status" value="1"/>
</dbReference>
<keyword evidence="5" id="KW-0812">Transmembrane</keyword>
<dbReference type="PRINTS" id="PR00260">
    <property type="entry name" value="CHEMTRNSDUCR"/>
</dbReference>
<name>A0A2V2MZS7_9EURY</name>
<dbReference type="SMART" id="SM00283">
    <property type="entry name" value="MA"/>
    <property type="match status" value="1"/>
</dbReference>
<protein>
    <recommendedName>
        <fullName evidence="10">Methyl-accepting chemotaxis protein</fullName>
    </recommendedName>
</protein>
<keyword evidence="9" id="KW-1185">Reference proteome</keyword>
<feature type="domain" description="Methyl-accepting transducer" evidence="6">
    <location>
        <begin position="563"/>
        <end position="799"/>
    </location>
</feature>
<feature type="transmembrane region" description="Helical" evidence="5">
    <location>
        <begin position="38"/>
        <end position="62"/>
    </location>
</feature>
<feature type="transmembrane region" description="Helical" evidence="5">
    <location>
        <begin position="341"/>
        <end position="357"/>
    </location>
</feature>
<evidence type="ECO:0000256" key="3">
    <source>
        <dbReference type="PROSITE-ProRule" id="PRU00284"/>
    </source>
</evidence>
<proteinExistence type="inferred from homology"/>
<dbReference type="Pfam" id="PF18947">
    <property type="entry name" value="HAMP_2"/>
    <property type="match status" value="1"/>
</dbReference>
<dbReference type="Pfam" id="PF22673">
    <property type="entry name" value="MCP-like_PDC_1"/>
    <property type="match status" value="1"/>
</dbReference>
<dbReference type="Proteomes" id="UP000245657">
    <property type="component" value="Unassembled WGS sequence"/>
</dbReference>
<evidence type="ECO:0000256" key="1">
    <source>
        <dbReference type="ARBA" id="ARBA00023224"/>
    </source>
</evidence>
<feature type="domain" description="HAMP" evidence="7">
    <location>
        <begin position="360"/>
        <end position="412"/>
    </location>
</feature>
<dbReference type="CDD" id="cd12913">
    <property type="entry name" value="PDC1_MCP_like"/>
    <property type="match status" value="1"/>
</dbReference>
<dbReference type="GO" id="GO:0004888">
    <property type="term" value="F:transmembrane signaling receptor activity"/>
    <property type="evidence" value="ECO:0007669"/>
    <property type="project" value="InterPro"/>
</dbReference>
<accession>A0A2V2MZS7</accession>
<dbReference type="InterPro" id="IPR003660">
    <property type="entry name" value="HAMP_dom"/>
</dbReference>
<dbReference type="PROSITE" id="PS50111">
    <property type="entry name" value="CHEMOTAXIS_TRANSDUC_2"/>
    <property type="match status" value="1"/>
</dbReference>
<dbReference type="EMBL" id="QGMY01000018">
    <property type="protein sequence ID" value="PWR69808.1"/>
    <property type="molecule type" value="Genomic_DNA"/>
</dbReference>
<dbReference type="Gene3D" id="1.10.287.950">
    <property type="entry name" value="Methyl-accepting chemotaxis protein"/>
    <property type="match status" value="1"/>
</dbReference>